<comment type="subcellular location">
    <subcellularLocation>
        <location evidence="1">Cell membrane</location>
        <topology evidence="1">Multi-pass membrane protein</topology>
    </subcellularLocation>
</comment>
<dbReference type="PROSITE" id="PS50883">
    <property type="entry name" value="EAL"/>
    <property type="match status" value="1"/>
</dbReference>
<dbReference type="InterPro" id="IPR003352">
    <property type="entry name" value="PTS_EIIC"/>
</dbReference>
<feature type="transmembrane region" description="Helical" evidence="8">
    <location>
        <begin position="274"/>
        <end position="294"/>
    </location>
</feature>
<dbReference type="GO" id="GO:0071111">
    <property type="term" value="F:cyclic-guanylate-specific phosphodiesterase activity"/>
    <property type="evidence" value="ECO:0007669"/>
    <property type="project" value="UniProtKB-EC"/>
</dbReference>
<dbReference type="GO" id="GO:0009401">
    <property type="term" value="P:phosphoenolpyruvate-dependent sugar phosphotransferase system"/>
    <property type="evidence" value="ECO:0007669"/>
    <property type="project" value="InterPro"/>
</dbReference>
<dbReference type="InterPro" id="IPR004501">
    <property type="entry name" value="PTS_EIIC_3"/>
</dbReference>
<dbReference type="PROSITE" id="PS51105">
    <property type="entry name" value="PTS_EIIC_TYPE_3"/>
    <property type="match status" value="1"/>
</dbReference>
<evidence type="ECO:0000259" key="10">
    <source>
        <dbReference type="PROSITE" id="PS51105"/>
    </source>
</evidence>
<keyword evidence="12" id="KW-1185">Reference proteome</keyword>
<dbReference type="SUPFAM" id="SSF141868">
    <property type="entry name" value="EAL domain-like"/>
    <property type="match status" value="1"/>
</dbReference>
<dbReference type="PANTHER" id="PTHR33121">
    <property type="entry name" value="CYCLIC DI-GMP PHOSPHODIESTERASE PDEF"/>
    <property type="match status" value="1"/>
</dbReference>
<proteinExistence type="predicted"/>
<feature type="transmembrane region" description="Helical" evidence="8">
    <location>
        <begin position="341"/>
        <end position="365"/>
    </location>
</feature>
<keyword evidence="2" id="KW-0813">Transport</keyword>
<evidence type="ECO:0000256" key="8">
    <source>
        <dbReference type="SAM" id="Phobius"/>
    </source>
</evidence>
<keyword evidence="4" id="KW-0762">Sugar transport</keyword>
<evidence type="ECO:0000259" key="9">
    <source>
        <dbReference type="PROSITE" id="PS50883"/>
    </source>
</evidence>
<dbReference type="Pfam" id="PF02378">
    <property type="entry name" value="PTS_EIIC"/>
    <property type="match status" value="1"/>
</dbReference>
<dbReference type="Gene3D" id="3.20.20.450">
    <property type="entry name" value="EAL domain"/>
    <property type="match status" value="1"/>
</dbReference>
<reference evidence="12" key="1">
    <citation type="submission" date="2016-02" db="EMBL/GenBank/DDBJ databases">
        <authorList>
            <person name="Rodrigo-Torres Lidia"/>
            <person name="Arahal R.David."/>
        </authorList>
    </citation>
    <scope>NUCLEOTIDE SEQUENCE [LARGE SCALE GENOMIC DNA]</scope>
    <source>
        <strain evidence="12">CECT 9029</strain>
    </source>
</reference>
<dbReference type="Pfam" id="PF00563">
    <property type="entry name" value="EAL"/>
    <property type="match status" value="1"/>
</dbReference>
<dbReference type="STRING" id="1796497.GCE9029_03328"/>
<keyword evidence="3" id="KW-1003">Cell membrane</keyword>
<feature type="transmembrane region" description="Helical" evidence="8">
    <location>
        <begin position="196"/>
        <end position="218"/>
    </location>
</feature>
<keyword evidence="5 8" id="KW-0812">Transmembrane</keyword>
<keyword evidence="7 8" id="KW-0472">Membrane</keyword>
<dbReference type="EMBL" id="FIZX01000002">
    <property type="protein sequence ID" value="CZF82599.1"/>
    <property type="molecule type" value="Genomic_DNA"/>
</dbReference>
<feature type="transmembrane region" description="Helical" evidence="8">
    <location>
        <begin position="61"/>
        <end position="79"/>
    </location>
</feature>
<gene>
    <name evidence="11" type="primary">gmr_4</name>
    <name evidence="11" type="ORF">GCE9029_03328</name>
</gene>
<dbReference type="PANTHER" id="PTHR33121:SF70">
    <property type="entry name" value="SIGNALING PROTEIN YKOW"/>
    <property type="match status" value="1"/>
</dbReference>
<keyword evidence="11" id="KW-0378">Hydrolase</keyword>
<protein>
    <submittedName>
        <fullName evidence="11">Cyclic di-GMP phosphodiesterase Gmr</fullName>
        <ecNumber evidence="11">3.1.4.52</ecNumber>
    </submittedName>
</protein>
<keyword evidence="6 8" id="KW-1133">Transmembrane helix</keyword>
<name>A0A128F733_9GAMM</name>
<accession>A0A128F733</accession>
<dbReference type="Proteomes" id="UP000071641">
    <property type="component" value="Unassembled WGS sequence"/>
</dbReference>
<evidence type="ECO:0000313" key="12">
    <source>
        <dbReference type="Proteomes" id="UP000071641"/>
    </source>
</evidence>
<dbReference type="InterPro" id="IPR001633">
    <property type="entry name" value="EAL_dom"/>
</dbReference>
<dbReference type="GO" id="GO:0008982">
    <property type="term" value="F:protein-N(PI)-phosphohistidine-sugar phosphotransferase activity"/>
    <property type="evidence" value="ECO:0007669"/>
    <property type="project" value="InterPro"/>
</dbReference>
<evidence type="ECO:0000256" key="7">
    <source>
        <dbReference type="ARBA" id="ARBA00023136"/>
    </source>
</evidence>
<dbReference type="InterPro" id="IPR050706">
    <property type="entry name" value="Cyclic-di-GMP_PDE-like"/>
</dbReference>
<feature type="transmembrane region" description="Helical" evidence="8">
    <location>
        <begin position="21"/>
        <end position="41"/>
    </location>
</feature>
<organism evidence="11 12">
    <name type="scientific">Grimontia celer</name>
    <dbReference type="NCBI Taxonomy" id="1796497"/>
    <lineage>
        <taxon>Bacteria</taxon>
        <taxon>Pseudomonadati</taxon>
        <taxon>Pseudomonadota</taxon>
        <taxon>Gammaproteobacteria</taxon>
        <taxon>Vibrionales</taxon>
        <taxon>Vibrionaceae</taxon>
        <taxon>Grimontia</taxon>
    </lineage>
</organism>
<evidence type="ECO:0000256" key="5">
    <source>
        <dbReference type="ARBA" id="ARBA00022692"/>
    </source>
</evidence>
<feature type="transmembrane region" description="Helical" evidence="8">
    <location>
        <begin position="239"/>
        <end position="262"/>
    </location>
</feature>
<evidence type="ECO:0000256" key="3">
    <source>
        <dbReference type="ARBA" id="ARBA00022475"/>
    </source>
</evidence>
<dbReference type="AlphaFoldDB" id="A0A128F733"/>
<sequence>MLAMQRMSALKIFAMSFREAVLALLPYMFLRSLWIVFYIINQHVGILDIDTADTLSKMFDLSFPPLLTMSLASHLALGFSYERVHATILTVLLFFKFSGFVQLGETGLELTDKFVLPQAIAIPIFVCVMYVLLNKYLRITIDPKGILNRSLTRNVDATLPYIIIYIVAVFMVPKLHLVSFTPFVEWVASLPLQLQAISYTIFIHLFWITGIHGAAAYYTFFDTQFVSDLYVSNIPFTNFFDLFVVYGGAGSTWSLILALLLFSKSSHGRAVAKISIPFAVLNINEILLFGLPVIYNPALAIPFVLVPLVNHVLAYTFLSFIPVEIISEPISWVTPIFMNAWLITGGDVIAVFLQIALITIGVAIYRPFIKYFEERSNEGVRDALIRKLRLNSNVLSSSDVLLNEAQLNFDKKLDKVNAHMKQLIEGELVLFYQPQYNLKTGQLIGMEALLRLKKGDRFYGPSFLEDFNDAGLNLPIDRWVLDQLSYDLQDWQERGLLTHKVSMNMTVDALLDRDYINLFITHLKGLPVVVELTESSYIQNQDKAQNVINRLRKEGFNVAIDDFGSGYSSLSMLANLNADFVKLDRQFLENTSSQSGQVLYRHISQALEEMHYTVIAEGVENDTEISLVSECNIDIAQGYYYHQALSKEDIEQVMAGSKMQDS</sequence>
<dbReference type="EC" id="3.1.4.52" evidence="11"/>
<evidence type="ECO:0000256" key="6">
    <source>
        <dbReference type="ARBA" id="ARBA00022989"/>
    </source>
</evidence>
<evidence type="ECO:0000256" key="2">
    <source>
        <dbReference type="ARBA" id="ARBA00022448"/>
    </source>
</evidence>
<feature type="transmembrane region" description="Helical" evidence="8">
    <location>
        <begin position="115"/>
        <end position="137"/>
    </location>
</feature>
<feature type="transmembrane region" description="Helical" evidence="8">
    <location>
        <begin position="86"/>
        <end position="103"/>
    </location>
</feature>
<feature type="transmembrane region" description="Helical" evidence="8">
    <location>
        <begin position="158"/>
        <end position="176"/>
    </location>
</feature>
<evidence type="ECO:0000256" key="4">
    <source>
        <dbReference type="ARBA" id="ARBA00022597"/>
    </source>
</evidence>
<feature type="domain" description="EAL" evidence="9">
    <location>
        <begin position="412"/>
        <end position="658"/>
    </location>
</feature>
<dbReference type="GO" id="GO:0005886">
    <property type="term" value="C:plasma membrane"/>
    <property type="evidence" value="ECO:0007669"/>
    <property type="project" value="UniProtKB-SubCell"/>
</dbReference>
<dbReference type="InterPro" id="IPR035919">
    <property type="entry name" value="EAL_sf"/>
</dbReference>
<dbReference type="SMART" id="SM00052">
    <property type="entry name" value="EAL"/>
    <property type="match status" value="1"/>
</dbReference>
<evidence type="ECO:0000313" key="11">
    <source>
        <dbReference type="EMBL" id="CZF82599.1"/>
    </source>
</evidence>
<feature type="domain" description="PTS EIIC type-3" evidence="10">
    <location>
        <begin position="1"/>
        <end position="368"/>
    </location>
</feature>
<dbReference type="CDD" id="cd01948">
    <property type="entry name" value="EAL"/>
    <property type="match status" value="1"/>
</dbReference>
<feature type="transmembrane region" description="Helical" evidence="8">
    <location>
        <begin position="301"/>
        <end position="321"/>
    </location>
</feature>
<evidence type="ECO:0000256" key="1">
    <source>
        <dbReference type="ARBA" id="ARBA00004651"/>
    </source>
</evidence>